<keyword evidence="9" id="KW-0472">Membrane</keyword>
<dbReference type="SMART" id="SM00220">
    <property type="entry name" value="S_TKc"/>
    <property type="match status" value="1"/>
</dbReference>
<keyword evidence="12" id="KW-1185">Reference proteome</keyword>
<keyword evidence="2 11" id="KW-0723">Serine/threonine-protein kinase</keyword>
<evidence type="ECO:0000256" key="6">
    <source>
        <dbReference type="ARBA" id="ARBA00022840"/>
    </source>
</evidence>
<dbReference type="AlphaFoldDB" id="A0AA41U7D1"/>
<gene>
    <name evidence="11" type="ORF">L1785_10580</name>
</gene>
<evidence type="ECO:0000256" key="7">
    <source>
        <dbReference type="PROSITE-ProRule" id="PRU10141"/>
    </source>
</evidence>
<dbReference type="GO" id="GO:0005524">
    <property type="term" value="F:ATP binding"/>
    <property type="evidence" value="ECO:0007669"/>
    <property type="project" value="UniProtKB-UniRule"/>
</dbReference>
<name>A0AA41U7D1_9MICO</name>
<evidence type="ECO:0000256" key="5">
    <source>
        <dbReference type="ARBA" id="ARBA00022777"/>
    </source>
</evidence>
<feature type="compositionally biased region" description="Basic and acidic residues" evidence="8">
    <location>
        <begin position="572"/>
        <end position="591"/>
    </location>
</feature>
<dbReference type="Proteomes" id="UP001165405">
    <property type="component" value="Unassembled WGS sequence"/>
</dbReference>
<sequence>MSDETVRLPSGAAAPTEVHRAAPQLAPATAQATVHLPGYAGTAAAAPGAAAATVRLGAAPDPGQPSGRIPATGEVLGGFVLHESLGHGGFAHVYRAESAQDGEVALKVLTNAEPSALERFVAEADLLSRLDGRGFPGFVRADLESATPWFAMELVPGSTLQQLVQTGGPLARRDVLHVADDVVGALSVLQEEHFLHRDVKPANIIASGGRAVLIDLGIAKGHDGTTSTHAAGTIAYMAPELFARKAHARSDVYSLGLLLVFLSAGTLPPDLNFLGRDLEAEDLGPVDARLVPLILALTRHRPEDRPPLHNIARTVLALISQEEPDPGLLDAAEATRAERALVTEVLTAGTIAAATAAAPTPVQSGEPMTNLVYDQALMRRLHDLHADGFDGAAEQVVADHVAAVGLQRAGGRTPGEIKDYVWSAMRWTAAQPPAGYENSHRGWTAFQQAKSAAQRATSASALPAPDATQRLDPTPRPAYDPGQTVRLPPQPAMPQQPPAQRFAPGYAPQPGVQSGYAAQPAGYPGGPTPGAPGQHPGAAGFGPGAGTPAGQARQGGYPGAPGAPDTTPSRPAGDRRPERDDRTDRDDRDGPSDSDGWRIAGVMLGTWLPRVLLALAVYQALRLVGPLSDLPDVSTFPLFAALGDLAVYTFGWDAEWAPYVANLAIPALGLVLAVIANAVQSLRAKRGHHVWPYVLLITLWAVLIGIQAVIGFAQQVREDVEQGVEQSIEDAKQDVQDEIDQGVEDAKQDAAENVQRSIDEMFQNMFGGGDD</sequence>
<feature type="domain" description="Protein kinase" evidence="10">
    <location>
        <begin position="79"/>
        <end position="319"/>
    </location>
</feature>
<evidence type="ECO:0000313" key="11">
    <source>
        <dbReference type="EMBL" id="MCF4121426.1"/>
    </source>
</evidence>
<keyword evidence="9" id="KW-0812">Transmembrane</keyword>
<proteinExistence type="predicted"/>
<dbReference type="InterPro" id="IPR011009">
    <property type="entry name" value="Kinase-like_dom_sf"/>
</dbReference>
<feature type="transmembrane region" description="Helical" evidence="9">
    <location>
        <begin position="656"/>
        <end position="678"/>
    </location>
</feature>
<comment type="caution">
    <text evidence="11">The sequence shown here is derived from an EMBL/GenBank/DDBJ whole genome shotgun (WGS) entry which is preliminary data.</text>
</comment>
<evidence type="ECO:0000256" key="2">
    <source>
        <dbReference type="ARBA" id="ARBA00022527"/>
    </source>
</evidence>
<dbReference type="PROSITE" id="PS00107">
    <property type="entry name" value="PROTEIN_KINASE_ATP"/>
    <property type="match status" value="1"/>
</dbReference>
<dbReference type="CDD" id="cd14014">
    <property type="entry name" value="STKc_PknB_like"/>
    <property type="match status" value="1"/>
</dbReference>
<reference evidence="11" key="1">
    <citation type="submission" date="2022-01" db="EMBL/GenBank/DDBJ databases">
        <title>Antribacter sp. nov., isolated from Guizhou of China.</title>
        <authorList>
            <person name="Chengliang C."/>
            <person name="Ya Z."/>
        </authorList>
    </citation>
    <scope>NUCLEOTIDE SEQUENCE</scope>
    <source>
        <strain evidence="11">KLBMP 9083</strain>
    </source>
</reference>
<keyword evidence="9" id="KW-1133">Transmembrane helix</keyword>
<feature type="transmembrane region" description="Helical" evidence="9">
    <location>
        <begin position="690"/>
        <end position="713"/>
    </location>
</feature>
<dbReference type="GO" id="GO:0004674">
    <property type="term" value="F:protein serine/threonine kinase activity"/>
    <property type="evidence" value="ECO:0007669"/>
    <property type="project" value="UniProtKB-KW"/>
</dbReference>
<accession>A0AA41U7D1</accession>
<dbReference type="InterPro" id="IPR000719">
    <property type="entry name" value="Prot_kinase_dom"/>
</dbReference>
<feature type="binding site" evidence="7">
    <location>
        <position position="107"/>
    </location>
    <ligand>
        <name>ATP</name>
        <dbReference type="ChEBI" id="CHEBI:30616"/>
    </ligand>
</feature>
<dbReference type="PANTHER" id="PTHR43289:SF6">
    <property type="entry name" value="SERINE_THREONINE-PROTEIN KINASE NEKL-3"/>
    <property type="match status" value="1"/>
</dbReference>
<feature type="compositionally biased region" description="Pro residues" evidence="8">
    <location>
        <begin position="488"/>
        <end position="497"/>
    </location>
</feature>
<dbReference type="RefSeq" id="WP_236089222.1">
    <property type="nucleotide sequence ID" value="NZ_JAKGSG010000029.1"/>
</dbReference>
<protein>
    <recommendedName>
        <fullName evidence="1">non-specific serine/threonine protein kinase</fullName>
        <ecNumber evidence="1">2.7.11.1</ecNumber>
    </recommendedName>
</protein>
<feature type="compositionally biased region" description="Polar residues" evidence="8">
    <location>
        <begin position="446"/>
        <end position="460"/>
    </location>
</feature>
<evidence type="ECO:0000313" key="12">
    <source>
        <dbReference type="Proteomes" id="UP001165405"/>
    </source>
</evidence>
<keyword evidence="6 7" id="KW-0067">ATP-binding</keyword>
<dbReference type="SUPFAM" id="SSF56112">
    <property type="entry name" value="Protein kinase-like (PK-like)"/>
    <property type="match status" value="1"/>
</dbReference>
<feature type="region of interest" description="Disordered" evidence="8">
    <location>
        <begin position="446"/>
        <end position="596"/>
    </location>
</feature>
<keyword evidence="4 7" id="KW-0547">Nucleotide-binding</keyword>
<keyword evidence="3" id="KW-0808">Transferase</keyword>
<dbReference type="PANTHER" id="PTHR43289">
    <property type="entry name" value="MITOGEN-ACTIVATED PROTEIN KINASE KINASE KINASE 20-RELATED"/>
    <property type="match status" value="1"/>
</dbReference>
<dbReference type="EMBL" id="JAKGSG010000029">
    <property type="protein sequence ID" value="MCF4121426.1"/>
    <property type="molecule type" value="Genomic_DNA"/>
</dbReference>
<evidence type="ECO:0000256" key="4">
    <source>
        <dbReference type="ARBA" id="ARBA00022741"/>
    </source>
</evidence>
<dbReference type="InterPro" id="IPR017441">
    <property type="entry name" value="Protein_kinase_ATP_BS"/>
</dbReference>
<dbReference type="PROSITE" id="PS50011">
    <property type="entry name" value="PROTEIN_KINASE_DOM"/>
    <property type="match status" value="1"/>
</dbReference>
<evidence type="ECO:0000259" key="10">
    <source>
        <dbReference type="PROSITE" id="PS50011"/>
    </source>
</evidence>
<keyword evidence="5 11" id="KW-0418">Kinase</keyword>
<organism evidence="11 12">
    <name type="scientific">Antribacter soli</name>
    <dbReference type="NCBI Taxonomy" id="2910976"/>
    <lineage>
        <taxon>Bacteria</taxon>
        <taxon>Bacillati</taxon>
        <taxon>Actinomycetota</taxon>
        <taxon>Actinomycetes</taxon>
        <taxon>Micrococcales</taxon>
        <taxon>Promicromonosporaceae</taxon>
        <taxon>Antribacter</taxon>
    </lineage>
</organism>
<evidence type="ECO:0000256" key="9">
    <source>
        <dbReference type="SAM" id="Phobius"/>
    </source>
</evidence>
<evidence type="ECO:0000256" key="3">
    <source>
        <dbReference type="ARBA" id="ARBA00022679"/>
    </source>
</evidence>
<evidence type="ECO:0000256" key="1">
    <source>
        <dbReference type="ARBA" id="ARBA00012513"/>
    </source>
</evidence>
<evidence type="ECO:0000256" key="8">
    <source>
        <dbReference type="SAM" id="MobiDB-lite"/>
    </source>
</evidence>
<dbReference type="EC" id="2.7.11.1" evidence="1"/>
<dbReference type="Pfam" id="PF00069">
    <property type="entry name" value="Pkinase"/>
    <property type="match status" value="1"/>
</dbReference>
<dbReference type="Gene3D" id="1.10.510.10">
    <property type="entry name" value="Transferase(Phosphotransferase) domain 1"/>
    <property type="match status" value="1"/>
</dbReference>